<dbReference type="Proteomes" id="UP001241748">
    <property type="component" value="Unassembled WGS sequence"/>
</dbReference>
<reference evidence="2 3" key="1">
    <citation type="submission" date="2024-05" db="EMBL/GenBank/DDBJ databases">
        <authorList>
            <person name="Venkateswaran K."/>
        </authorList>
    </citation>
    <scope>NUCLEOTIDE SEQUENCE [LARGE SCALE GENOMIC DNA]</scope>
    <source>
        <strain evidence="2 3">179-C4-2-HS</strain>
    </source>
</reference>
<feature type="signal peptide" evidence="1">
    <location>
        <begin position="1"/>
        <end position="22"/>
    </location>
</feature>
<dbReference type="SUPFAM" id="SSF82171">
    <property type="entry name" value="DPP6 N-terminal domain-like"/>
    <property type="match status" value="1"/>
</dbReference>
<dbReference type="PANTHER" id="PTHR36842:SF1">
    <property type="entry name" value="PROTEIN TOLB"/>
    <property type="match status" value="1"/>
</dbReference>
<feature type="chain" id="PRO_5045454712" evidence="1">
    <location>
        <begin position="23"/>
        <end position="407"/>
    </location>
</feature>
<dbReference type="InterPro" id="IPR011042">
    <property type="entry name" value="6-blade_b-propeller_TolB-like"/>
</dbReference>
<dbReference type="PANTHER" id="PTHR36842">
    <property type="entry name" value="PROTEIN TOLB HOMOLOG"/>
    <property type="match status" value="1"/>
</dbReference>
<comment type="caution">
    <text evidence="2">The sequence shown here is derived from an EMBL/GenBank/DDBJ whole genome shotgun (WGS) entry which is preliminary data.</text>
</comment>
<proteinExistence type="predicted"/>
<keyword evidence="3" id="KW-1185">Reference proteome</keyword>
<evidence type="ECO:0000256" key="1">
    <source>
        <dbReference type="SAM" id="SignalP"/>
    </source>
</evidence>
<evidence type="ECO:0000313" key="3">
    <source>
        <dbReference type="Proteomes" id="UP001241748"/>
    </source>
</evidence>
<dbReference type="Gene3D" id="2.120.10.30">
    <property type="entry name" value="TolB, C-terminal domain"/>
    <property type="match status" value="1"/>
</dbReference>
<keyword evidence="1" id="KW-0732">Signal</keyword>
<sequence>MMKKILLLVFLMFTFLPIAATAEPKENLKAAFVRDNLLWLTIKDKDIRITDTGYVRYPKWSFDGSWVAYLKGAKEGDIMDLWLYNIKGNRHFKVKENVGVNFQWSPNENSLGFQVAKNLFSLHTSQLGLFTPIAKDIENFSWLPSGKGFLISTKKSPEFHSDIVLSKVILRKKEKPAVNHLYNVKIGKNEIFASTSEFKWSYDKKWISFLLIPTASLSADGNTLCVLSANGKTFRKMDEMLIESAWFQWAPYNGLLGYVSGIGREATINKRTRVLKVPSMKNMTLTPRGYVDRDLTWQNNRTIIVSRSKENGSKDLSERALPSLYKISLSDNKQTQLTVPSEKDGDFRPEIVKNNLIWIRTDRKKADVMISPTYKYGEMVWIKNINLGSSYYEKWSWDEVFSLYTGR</sequence>
<organism evidence="2 3">
    <name type="scientific">Neobacillus driksii</name>
    <dbReference type="NCBI Taxonomy" id="3035913"/>
    <lineage>
        <taxon>Bacteria</taxon>
        <taxon>Bacillati</taxon>
        <taxon>Bacillota</taxon>
        <taxon>Bacilli</taxon>
        <taxon>Bacillales</taxon>
        <taxon>Bacillaceae</taxon>
        <taxon>Neobacillus</taxon>
    </lineage>
</organism>
<name>A0ABV4Z299_9BACI</name>
<dbReference type="RefSeq" id="WP_306075117.1">
    <property type="nucleotide sequence ID" value="NZ_JAROBZ020000004.1"/>
</dbReference>
<dbReference type="EMBL" id="JAROBZ020000004">
    <property type="protein sequence ID" value="MFB3171088.1"/>
    <property type="molecule type" value="Genomic_DNA"/>
</dbReference>
<evidence type="ECO:0000313" key="2">
    <source>
        <dbReference type="EMBL" id="MFB3171088.1"/>
    </source>
</evidence>
<dbReference type="InterPro" id="IPR015943">
    <property type="entry name" value="WD40/YVTN_repeat-like_dom_sf"/>
</dbReference>
<protein>
    <submittedName>
        <fullName evidence="2">Translocation protein TolB</fullName>
    </submittedName>
</protein>
<gene>
    <name evidence="2" type="ORF">P5G62_028760</name>
</gene>
<dbReference type="Gene3D" id="2.130.10.10">
    <property type="entry name" value="YVTN repeat-like/Quinoprotein amine dehydrogenase"/>
    <property type="match status" value="1"/>
</dbReference>
<accession>A0ABV4Z299</accession>